<name>A0ABD1AIR3_CARAN</name>
<dbReference type="PANTHER" id="PTHR33600">
    <property type="entry name" value="PLASTID DIVISION PROTEIN PDV2"/>
    <property type="match status" value="1"/>
</dbReference>
<protein>
    <submittedName>
        <fullName evidence="2">Plastid division protein PDV1</fullName>
    </submittedName>
</protein>
<reference evidence="2 3" key="1">
    <citation type="submission" date="2024-04" db="EMBL/GenBank/DDBJ databases">
        <title>Genome assembly C_amara_ONT_v2.</title>
        <authorList>
            <person name="Yant L."/>
            <person name="Moore C."/>
            <person name="Slenker M."/>
        </authorList>
    </citation>
    <scope>NUCLEOTIDE SEQUENCE [LARGE SCALE GENOMIC DNA]</scope>
    <source>
        <tissue evidence="2">Leaf</tissue>
    </source>
</reference>
<keyword evidence="1" id="KW-0472">Membrane</keyword>
<keyword evidence="1" id="KW-0812">Transmembrane</keyword>
<keyword evidence="3" id="KW-1185">Reference proteome</keyword>
<dbReference type="EMBL" id="JBANAX010000497">
    <property type="protein sequence ID" value="KAL1206667.1"/>
    <property type="molecule type" value="Genomic_DNA"/>
</dbReference>
<evidence type="ECO:0000313" key="2">
    <source>
        <dbReference type="EMBL" id="KAL1206667.1"/>
    </source>
</evidence>
<accession>A0ABD1AIR3</accession>
<keyword evidence="1" id="KW-1133">Transmembrane helix</keyword>
<gene>
    <name evidence="2" type="ORF">V5N11_027227</name>
</gene>
<dbReference type="AlphaFoldDB" id="A0ABD1AIR3"/>
<organism evidence="2 3">
    <name type="scientific">Cardamine amara subsp. amara</name>
    <dbReference type="NCBI Taxonomy" id="228776"/>
    <lineage>
        <taxon>Eukaryota</taxon>
        <taxon>Viridiplantae</taxon>
        <taxon>Streptophyta</taxon>
        <taxon>Embryophyta</taxon>
        <taxon>Tracheophyta</taxon>
        <taxon>Spermatophyta</taxon>
        <taxon>Magnoliopsida</taxon>
        <taxon>eudicotyledons</taxon>
        <taxon>Gunneridae</taxon>
        <taxon>Pentapetalae</taxon>
        <taxon>rosids</taxon>
        <taxon>malvids</taxon>
        <taxon>Brassicales</taxon>
        <taxon>Brassicaceae</taxon>
        <taxon>Cardamineae</taxon>
        <taxon>Cardamine</taxon>
    </lineage>
</organism>
<dbReference type="InterPro" id="IPR038939">
    <property type="entry name" value="PDV1/PDV2"/>
</dbReference>
<dbReference type="PANTHER" id="PTHR33600:SF4">
    <property type="entry name" value="PLASTID DIVISION PROTEIN PDV1"/>
    <property type="match status" value="1"/>
</dbReference>
<feature type="transmembrane region" description="Helical" evidence="1">
    <location>
        <begin position="20"/>
        <end position="40"/>
    </location>
</feature>
<dbReference type="Proteomes" id="UP001558713">
    <property type="component" value="Unassembled WGS sequence"/>
</dbReference>
<sequence>MNIFASTFGFAKRALGFNHLSGVLGNAAIFAVSMVAMLHLHQVASSEHYLQKKDDRFYRNQQSKTYGRDMSSGDRSLDHLDVMMARG</sequence>
<evidence type="ECO:0000313" key="3">
    <source>
        <dbReference type="Proteomes" id="UP001558713"/>
    </source>
</evidence>
<proteinExistence type="predicted"/>
<comment type="caution">
    <text evidence="2">The sequence shown here is derived from an EMBL/GenBank/DDBJ whole genome shotgun (WGS) entry which is preliminary data.</text>
</comment>
<evidence type="ECO:0000256" key="1">
    <source>
        <dbReference type="SAM" id="Phobius"/>
    </source>
</evidence>